<dbReference type="Gene3D" id="1.10.443.10">
    <property type="entry name" value="Intergrase catalytic core"/>
    <property type="match status" value="1"/>
</dbReference>
<dbReference type="InterPro" id="IPR050090">
    <property type="entry name" value="Tyrosine_recombinase_XerCD"/>
</dbReference>
<accession>M9M7N8</accession>
<dbReference type="PANTHER" id="PTHR30349:SF64">
    <property type="entry name" value="PROPHAGE INTEGRASE INTD-RELATED"/>
    <property type="match status" value="1"/>
</dbReference>
<organism evidence="5 6">
    <name type="scientific">Paenibacillus popilliae ATCC 14706</name>
    <dbReference type="NCBI Taxonomy" id="1212764"/>
    <lineage>
        <taxon>Bacteria</taxon>
        <taxon>Bacillati</taxon>
        <taxon>Bacillota</taxon>
        <taxon>Bacilli</taxon>
        <taxon>Bacillales</taxon>
        <taxon>Paenibacillaceae</taxon>
        <taxon>Paenibacillus</taxon>
    </lineage>
</organism>
<comment type="caution">
    <text evidence="5">The sequence shown here is derived from an EMBL/GenBank/DDBJ whole genome shotgun (WGS) entry which is preliminary data.</text>
</comment>
<evidence type="ECO:0000256" key="1">
    <source>
        <dbReference type="ARBA" id="ARBA00008857"/>
    </source>
</evidence>
<feature type="domain" description="Tyr recombinase" evidence="4">
    <location>
        <begin position="86"/>
        <end position="293"/>
    </location>
</feature>
<dbReference type="PROSITE" id="PS51898">
    <property type="entry name" value="TYR_RECOMBINASE"/>
    <property type="match status" value="1"/>
</dbReference>
<comment type="similarity">
    <text evidence="1">Belongs to the 'phage' integrase family.</text>
</comment>
<keyword evidence="3" id="KW-0233">DNA recombination</keyword>
<dbReference type="Gene3D" id="1.10.150.130">
    <property type="match status" value="1"/>
</dbReference>
<dbReference type="InterPro" id="IPR011010">
    <property type="entry name" value="DNA_brk_join_enz"/>
</dbReference>
<protein>
    <submittedName>
        <fullName evidence="5">Integrase</fullName>
    </submittedName>
</protein>
<dbReference type="GO" id="GO:0006310">
    <property type="term" value="P:DNA recombination"/>
    <property type="evidence" value="ECO:0007669"/>
    <property type="project" value="UniProtKB-KW"/>
</dbReference>
<dbReference type="Proteomes" id="UP000029453">
    <property type="component" value="Unassembled WGS sequence"/>
</dbReference>
<dbReference type="Pfam" id="PF00589">
    <property type="entry name" value="Phage_integrase"/>
    <property type="match status" value="1"/>
</dbReference>
<dbReference type="InterPro" id="IPR013762">
    <property type="entry name" value="Integrase-like_cat_sf"/>
</dbReference>
<evidence type="ECO:0000313" key="6">
    <source>
        <dbReference type="Proteomes" id="UP000029453"/>
    </source>
</evidence>
<gene>
    <name evidence="5" type="ORF">PPOP_3183</name>
</gene>
<dbReference type="RefSeq" id="WP_006287492.1">
    <property type="nucleotide sequence ID" value="NZ_BALG01000255.1"/>
</dbReference>
<dbReference type="InterPro" id="IPR010998">
    <property type="entry name" value="Integrase_recombinase_N"/>
</dbReference>
<keyword evidence="6" id="KW-1185">Reference proteome</keyword>
<keyword evidence="2" id="KW-0238">DNA-binding</keyword>
<reference evidence="5 6" key="1">
    <citation type="submission" date="2012-10" db="EMBL/GenBank/DDBJ databases">
        <title>Draft Genome Sequence of Paenibacillus popilliae ATCC 14706T.</title>
        <authorList>
            <person name="Iiyama K."/>
            <person name="Mori K."/>
            <person name="Mon H."/>
            <person name="Chieda Y."/>
            <person name="Lee J.M."/>
            <person name="Kusakabe T."/>
            <person name="Tashiro K."/>
            <person name="Asano S."/>
            <person name="Yasunaga-Aoki C."/>
            <person name="Shimizu S."/>
        </authorList>
    </citation>
    <scope>NUCLEOTIDE SEQUENCE [LARGE SCALE GENOMIC DNA]</scope>
    <source>
        <strain evidence="5 6">ATCC 14706</strain>
    </source>
</reference>
<dbReference type="OrthoDB" id="9803188at2"/>
<evidence type="ECO:0000259" key="4">
    <source>
        <dbReference type="PROSITE" id="PS51898"/>
    </source>
</evidence>
<dbReference type="GO" id="GO:0015074">
    <property type="term" value="P:DNA integration"/>
    <property type="evidence" value="ECO:0007669"/>
    <property type="project" value="InterPro"/>
</dbReference>
<dbReference type="CDD" id="cd01189">
    <property type="entry name" value="INT_ICEBs1_C_like"/>
    <property type="match status" value="1"/>
</dbReference>
<name>M9M7N8_PAEPP</name>
<evidence type="ECO:0000313" key="5">
    <source>
        <dbReference type="EMBL" id="GAC43783.1"/>
    </source>
</evidence>
<dbReference type="PANTHER" id="PTHR30349">
    <property type="entry name" value="PHAGE INTEGRASE-RELATED"/>
    <property type="match status" value="1"/>
</dbReference>
<sequence length="312" mass="35621">MFLTCFAKLIACDISPDDYQKALITLKEGDGGKNGLAENTLSGVHSTARMIFKYGIKIGAVKNDPTESAYVPKTIKTVEELEKNDELPNYLEKEELIHFLNTTQIHGLDRDYEIFSTLAYTGLRVGELCALKDTDIDFEEHKIRITKTLYNPNNNYSKYILNTPKTTSSIREIDVEPEIIEGLKNLLTIQQIEKTKRPNSYHDQGFVFAKVGQYAGYPEVIKMIQLRMKRLLKLAGLNEELTPHSLRHTHTSLLSEAGVSLEQIMQRLGHSNDDITRRIYLHITKPKRKEASQKFGELMRASKKMDSELTNR</sequence>
<evidence type="ECO:0000256" key="2">
    <source>
        <dbReference type="ARBA" id="ARBA00023125"/>
    </source>
</evidence>
<evidence type="ECO:0000256" key="3">
    <source>
        <dbReference type="ARBA" id="ARBA00023172"/>
    </source>
</evidence>
<dbReference type="InterPro" id="IPR002104">
    <property type="entry name" value="Integrase_catalytic"/>
</dbReference>
<dbReference type="SUPFAM" id="SSF56349">
    <property type="entry name" value="DNA breaking-rejoining enzymes"/>
    <property type="match status" value="1"/>
</dbReference>
<dbReference type="AlphaFoldDB" id="M9M7N8"/>
<dbReference type="EMBL" id="BALG01000255">
    <property type="protein sequence ID" value="GAC43783.1"/>
    <property type="molecule type" value="Genomic_DNA"/>
</dbReference>
<proteinExistence type="inferred from homology"/>
<dbReference type="GO" id="GO:0003677">
    <property type="term" value="F:DNA binding"/>
    <property type="evidence" value="ECO:0007669"/>
    <property type="project" value="UniProtKB-KW"/>
</dbReference>